<keyword evidence="4" id="KW-1185">Reference proteome</keyword>
<dbReference type="InterPro" id="IPR027417">
    <property type="entry name" value="P-loop_NTPase"/>
</dbReference>
<keyword evidence="3" id="KW-0808">Transferase</keyword>
<dbReference type="InterPro" id="IPR037257">
    <property type="entry name" value="T2SS_E_N_sf"/>
</dbReference>
<proteinExistence type="predicted"/>
<dbReference type="GO" id="GO:0004713">
    <property type="term" value="F:protein tyrosine kinase activity"/>
    <property type="evidence" value="ECO:0007669"/>
    <property type="project" value="TreeGrafter"/>
</dbReference>
<gene>
    <name evidence="3" type="primary">epsG</name>
    <name evidence="3" type="ORF">GNH96_01045</name>
</gene>
<dbReference type="CDD" id="cd05387">
    <property type="entry name" value="BY-kinase"/>
    <property type="match status" value="1"/>
</dbReference>
<reference evidence="4" key="1">
    <citation type="submission" date="2019-12" db="EMBL/GenBank/DDBJ databases">
        <authorList>
            <person name="Awala S.I."/>
            <person name="Rhee S.K."/>
        </authorList>
    </citation>
    <scope>NUCLEOTIDE SEQUENCE [LARGE SCALE GENOMIC DNA]</scope>
    <source>
        <strain evidence="4">IM1</strain>
    </source>
</reference>
<organism evidence="3 4">
    <name type="scientific">Methylococcus geothermalis</name>
    <dbReference type="NCBI Taxonomy" id="2681310"/>
    <lineage>
        <taxon>Bacteria</taxon>
        <taxon>Pseudomonadati</taxon>
        <taxon>Pseudomonadota</taxon>
        <taxon>Gammaproteobacteria</taxon>
        <taxon>Methylococcales</taxon>
        <taxon>Methylococcaceae</taxon>
        <taxon>Methylococcus</taxon>
    </lineage>
</organism>
<evidence type="ECO:0000256" key="2">
    <source>
        <dbReference type="ARBA" id="ARBA00022840"/>
    </source>
</evidence>
<protein>
    <submittedName>
        <fullName evidence="3">Chain length determinant protein tyrosine kinase EpsG</fullName>
    </submittedName>
</protein>
<keyword evidence="2" id="KW-0067">ATP-binding</keyword>
<dbReference type="InterPro" id="IPR050445">
    <property type="entry name" value="Bact_polysacc_biosynth/exp"/>
</dbReference>
<dbReference type="InterPro" id="IPR017479">
    <property type="entry name" value="Tyr_kinase_chain_length_EpsG"/>
</dbReference>
<dbReference type="Gene3D" id="3.40.50.300">
    <property type="entry name" value="P-loop containing nucleotide triphosphate hydrolases"/>
    <property type="match status" value="1"/>
</dbReference>
<keyword evidence="3" id="KW-0418">Kinase</keyword>
<dbReference type="Proteomes" id="UP000503004">
    <property type="component" value="Chromosome"/>
</dbReference>
<dbReference type="AlphaFoldDB" id="A0A858Q4C3"/>
<dbReference type="PANTHER" id="PTHR32309:SF13">
    <property type="entry name" value="FERRIC ENTEROBACTIN TRANSPORT PROTEIN FEPE"/>
    <property type="match status" value="1"/>
</dbReference>
<evidence type="ECO:0000313" key="3">
    <source>
        <dbReference type="EMBL" id="QJD28692.1"/>
    </source>
</evidence>
<dbReference type="GO" id="GO:0005886">
    <property type="term" value="C:plasma membrane"/>
    <property type="evidence" value="ECO:0007669"/>
    <property type="project" value="TreeGrafter"/>
</dbReference>
<dbReference type="SUPFAM" id="SSF52540">
    <property type="entry name" value="P-loop containing nucleoside triphosphate hydrolases"/>
    <property type="match status" value="1"/>
</dbReference>
<sequence>MKNLASPDGSGLPRSDVQLGQLLLHVGKLSERDIEAIAEKQREDGLRFGEAALSLGLIGEDDLRHALARQFAHPCLPDSDTSVDADLIAAFCPPGPEGEALRDLRSVLMLRWFGGHRRLLALASGLPGEGCGRLAANLAVVFSQLGERTLLIDANLREPELHRLFKLRGDPGLSGVLAGRHSPEKAIRGIPALGDLSVLPAGAPPPNPQELLSRGAFIRLLDEAAERYDIVLLNTSPALRSADAQIVATRAAGCVIVVRRHSTRLGDAVAVKDQLSGAGVEVLGVVLTS</sequence>
<evidence type="ECO:0000313" key="4">
    <source>
        <dbReference type="Proteomes" id="UP000503004"/>
    </source>
</evidence>
<dbReference type="KEGG" id="metu:GNH96_01045"/>
<dbReference type="NCBIfam" id="TIGR03029">
    <property type="entry name" value="EpsG"/>
    <property type="match status" value="1"/>
</dbReference>
<dbReference type="NCBIfam" id="TIGR01007">
    <property type="entry name" value="eps_fam"/>
    <property type="match status" value="1"/>
</dbReference>
<dbReference type="PANTHER" id="PTHR32309">
    <property type="entry name" value="TYROSINE-PROTEIN KINASE"/>
    <property type="match status" value="1"/>
</dbReference>
<dbReference type="SUPFAM" id="SSF160246">
    <property type="entry name" value="EspE N-terminal domain-like"/>
    <property type="match status" value="1"/>
</dbReference>
<dbReference type="InterPro" id="IPR005702">
    <property type="entry name" value="Wzc-like_C"/>
</dbReference>
<evidence type="ECO:0000256" key="1">
    <source>
        <dbReference type="ARBA" id="ARBA00022741"/>
    </source>
</evidence>
<accession>A0A858Q4C3</accession>
<name>A0A858Q4C3_9GAMM</name>
<dbReference type="GO" id="GO:0005524">
    <property type="term" value="F:ATP binding"/>
    <property type="evidence" value="ECO:0007669"/>
    <property type="project" value="UniProtKB-KW"/>
</dbReference>
<dbReference type="RefSeq" id="WP_169601483.1">
    <property type="nucleotide sequence ID" value="NZ_CP046565.1"/>
</dbReference>
<keyword evidence="1" id="KW-0547">Nucleotide-binding</keyword>
<dbReference type="EMBL" id="CP046565">
    <property type="protein sequence ID" value="QJD28692.1"/>
    <property type="molecule type" value="Genomic_DNA"/>
</dbReference>